<dbReference type="Pfam" id="PF21175">
    <property type="entry name" value="RecR_C"/>
    <property type="match status" value="1"/>
</dbReference>
<keyword evidence="3 7" id="KW-0863">Zinc-finger</keyword>
<dbReference type="InterPro" id="IPR023627">
    <property type="entry name" value="Rcmb_RecR"/>
</dbReference>
<dbReference type="Proteomes" id="UP000176645">
    <property type="component" value="Unassembled WGS sequence"/>
</dbReference>
<dbReference type="PROSITE" id="PS50880">
    <property type="entry name" value="TOPRIM"/>
    <property type="match status" value="1"/>
</dbReference>
<dbReference type="InterPro" id="IPR015967">
    <property type="entry name" value="Rcmb_RecR_Znf"/>
</dbReference>
<reference evidence="9 10" key="1">
    <citation type="journal article" date="2016" name="Nat. Commun.">
        <title>Thousands of microbial genomes shed light on interconnected biogeochemical processes in an aquifer system.</title>
        <authorList>
            <person name="Anantharaman K."/>
            <person name="Brown C.T."/>
            <person name="Hug L.A."/>
            <person name="Sharon I."/>
            <person name="Castelle C.J."/>
            <person name="Probst A.J."/>
            <person name="Thomas B.C."/>
            <person name="Singh A."/>
            <person name="Wilkins M.J."/>
            <person name="Karaoz U."/>
            <person name="Brodie E.L."/>
            <person name="Williams K.H."/>
            <person name="Hubbard S.S."/>
            <person name="Banfield J.F."/>
        </authorList>
    </citation>
    <scope>NUCLEOTIDE SEQUENCE [LARGE SCALE GENOMIC DNA]</scope>
</reference>
<evidence type="ECO:0000256" key="2">
    <source>
        <dbReference type="ARBA" id="ARBA00022763"/>
    </source>
</evidence>
<dbReference type="GO" id="GO:0008270">
    <property type="term" value="F:zinc ion binding"/>
    <property type="evidence" value="ECO:0007669"/>
    <property type="project" value="UniProtKB-KW"/>
</dbReference>
<dbReference type="Pfam" id="PF02132">
    <property type="entry name" value="RecR_ZnF"/>
    <property type="match status" value="1"/>
</dbReference>
<keyword evidence="5 7" id="KW-0233">DNA recombination</keyword>
<gene>
    <name evidence="7" type="primary">recR</name>
    <name evidence="9" type="ORF">A2Z42_02175</name>
</gene>
<dbReference type="HAMAP" id="MF_00017">
    <property type="entry name" value="RecR"/>
    <property type="match status" value="1"/>
</dbReference>
<comment type="similarity">
    <text evidence="7">Belongs to the RecR family.</text>
</comment>
<dbReference type="CDD" id="cd01025">
    <property type="entry name" value="TOPRIM_recR"/>
    <property type="match status" value="1"/>
</dbReference>
<keyword evidence="1 7" id="KW-0479">Metal-binding</keyword>
<dbReference type="Gene3D" id="1.10.8.420">
    <property type="entry name" value="RecR Domain 1"/>
    <property type="match status" value="1"/>
</dbReference>
<dbReference type="PANTHER" id="PTHR30446">
    <property type="entry name" value="RECOMBINATION PROTEIN RECR"/>
    <property type="match status" value="1"/>
</dbReference>
<dbReference type="Gene3D" id="3.40.1360.10">
    <property type="match status" value="1"/>
</dbReference>
<evidence type="ECO:0000256" key="4">
    <source>
        <dbReference type="ARBA" id="ARBA00022833"/>
    </source>
</evidence>
<evidence type="ECO:0000256" key="3">
    <source>
        <dbReference type="ARBA" id="ARBA00022771"/>
    </source>
</evidence>
<dbReference type="GO" id="GO:0003677">
    <property type="term" value="F:DNA binding"/>
    <property type="evidence" value="ECO:0007669"/>
    <property type="project" value="UniProtKB-UniRule"/>
</dbReference>
<feature type="zinc finger region" description="C4-type" evidence="7">
    <location>
        <begin position="58"/>
        <end position="73"/>
    </location>
</feature>
<dbReference type="AlphaFoldDB" id="A0A1G1WKE9"/>
<dbReference type="PANTHER" id="PTHR30446:SF0">
    <property type="entry name" value="RECOMBINATION PROTEIN RECR"/>
    <property type="match status" value="1"/>
</dbReference>
<keyword evidence="6 7" id="KW-0234">DNA repair</keyword>
<sequence length="199" mass="21974">MMKIPKSVAALISELEKLPGIGPKTAERLTYHLLNAPKEYSERLAEVIGELKEKTTVCRTCFNIAETNPCDVCSAYSRDHSMLMVVEEPLDVIALEKSRSYNGLYHVLGGSIAPLSGIGPEHLRIKELFPRLKNGHIKEVILATNPSVEGESTAMYIQKVIAPLGKKITRIARGLPVGADLEYADEVTLSRAIEGRREY</sequence>
<keyword evidence="4 7" id="KW-0862">Zinc</keyword>
<evidence type="ECO:0000256" key="6">
    <source>
        <dbReference type="ARBA" id="ARBA00023204"/>
    </source>
</evidence>
<evidence type="ECO:0000256" key="5">
    <source>
        <dbReference type="ARBA" id="ARBA00023172"/>
    </source>
</evidence>
<evidence type="ECO:0000256" key="1">
    <source>
        <dbReference type="ARBA" id="ARBA00022723"/>
    </source>
</evidence>
<evidence type="ECO:0000256" key="7">
    <source>
        <dbReference type="HAMAP-Rule" id="MF_00017"/>
    </source>
</evidence>
<dbReference type="EMBL" id="MHCU01000019">
    <property type="protein sequence ID" value="OGY27870.1"/>
    <property type="molecule type" value="Genomic_DNA"/>
</dbReference>
<accession>A0A1G1WKE9</accession>
<dbReference type="SUPFAM" id="SSF111304">
    <property type="entry name" value="Recombination protein RecR"/>
    <property type="match status" value="1"/>
</dbReference>
<dbReference type="PROSITE" id="PS01300">
    <property type="entry name" value="RECR"/>
    <property type="match status" value="1"/>
</dbReference>
<dbReference type="Pfam" id="PF13662">
    <property type="entry name" value="Toprim_4"/>
    <property type="match status" value="1"/>
</dbReference>
<evidence type="ECO:0000259" key="8">
    <source>
        <dbReference type="PROSITE" id="PS50880"/>
    </source>
</evidence>
<dbReference type="SMART" id="SM00493">
    <property type="entry name" value="TOPRIM"/>
    <property type="match status" value="1"/>
</dbReference>
<feature type="domain" description="Toprim" evidence="8">
    <location>
        <begin position="81"/>
        <end position="176"/>
    </location>
</feature>
<organism evidence="9 10">
    <name type="scientific">Candidatus Woykebacteria bacterium RBG_19FT_COMBO_43_10</name>
    <dbReference type="NCBI Taxonomy" id="1802598"/>
    <lineage>
        <taxon>Bacteria</taxon>
        <taxon>Candidatus Woykeibacteriota</taxon>
    </lineage>
</organism>
<keyword evidence="2 7" id="KW-0227">DNA damage</keyword>
<dbReference type="GO" id="GO:0006310">
    <property type="term" value="P:DNA recombination"/>
    <property type="evidence" value="ECO:0007669"/>
    <property type="project" value="UniProtKB-UniRule"/>
</dbReference>
<name>A0A1G1WKE9_9BACT</name>
<evidence type="ECO:0000313" key="9">
    <source>
        <dbReference type="EMBL" id="OGY27870.1"/>
    </source>
</evidence>
<dbReference type="InterPro" id="IPR006171">
    <property type="entry name" value="TOPRIM_dom"/>
</dbReference>
<dbReference type="Pfam" id="PF21176">
    <property type="entry name" value="RecR_HhH"/>
    <property type="match status" value="1"/>
</dbReference>
<proteinExistence type="inferred from homology"/>
<evidence type="ECO:0000313" key="10">
    <source>
        <dbReference type="Proteomes" id="UP000176645"/>
    </source>
</evidence>
<comment type="caution">
    <text evidence="9">The sequence shown here is derived from an EMBL/GenBank/DDBJ whole genome shotgun (WGS) entry which is preliminary data.</text>
</comment>
<dbReference type="NCBIfam" id="TIGR00615">
    <property type="entry name" value="recR"/>
    <property type="match status" value="1"/>
</dbReference>
<dbReference type="GO" id="GO:0006281">
    <property type="term" value="P:DNA repair"/>
    <property type="evidence" value="ECO:0007669"/>
    <property type="project" value="UniProtKB-UniRule"/>
</dbReference>
<comment type="function">
    <text evidence="7">May play a role in DNA repair. It seems to be involved in an RecBC-independent recombinational process of DNA repair. It may act with RecF and RecO.</text>
</comment>
<dbReference type="InterPro" id="IPR000093">
    <property type="entry name" value="DNA_Rcmb_RecR"/>
</dbReference>
<dbReference type="Gene3D" id="6.10.250.240">
    <property type="match status" value="1"/>
</dbReference>
<protein>
    <recommendedName>
        <fullName evidence="7">Recombination protein RecR</fullName>
    </recommendedName>
</protein>
<dbReference type="InterPro" id="IPR034137">
    <property type="entry name" value="TOPRIM_RecR"/>
</dbReference>